<comment type="caution">
    <text evidence="2">The sequence shown here is derived from an EMBL/GenBank/DDBJ whole genome shotgun (WGS) entry which is preliminary data.</text>
</comment>
<dbReference type="InterPro" id="IPR013022">
    <property type="entry name" value="Xyl_isomerase-like_TIM-brl"/>
</dbReference>
<dbReference type="PANTHER" id="PTHR12110">
    <property type="entry name" value="HYDROXYPYRUVATE ISOMERASE"/>
    <property type="match status" value="1"/>
</dbReference>
<dbReference type="InterPro" id="IPR050312">
    <property type="entry name" value="IolE/XylAMocC-like"/>
</dbReference>
<reference evidence="2" key="1">
    <citation type="submission" date="2023-07" db="EMBL/GenBank/DDBJ databases">
        <title>Genomic Encyclopedia of Type Strains, Phase IV (KMG-IV): sequencing the most valuable type-strain genomes for metagenomic binning, comparative biology and taxonomic classification.</title>
        <authorList>
            <person name="Goeker M."/>
        </authorList>
    </citation>
    <scope>NUCLEOTIDE SEQUENCE</scope>
    <source>
        <strain evidence="2">DSM 24202</strain>
    </source>
</reference>
<name>A0AAE4ANQ2_9BACT</name>
<dbReference type="EMBL" id="JAUSVL010000001">
    <property type="protein sequence ID" value="MDQ0289138.1"/>
    <property type="molecule type" value="Genomic_DNA"/>
</dbReference>
<dbReference type="Gene3D" id="3.20.20.150">
    <property type="entry name" value="Divalent-metal-dependent TIM barrel enzymes"/>
    <property type="match status" value="1"/>
</dbReference>
<sequence length="281" mass="31157">MSQALSIGTLLRLPDITPERLQFLRQAGLECCQLARVGEDWLHGQQGADNSAALMRLLAEHAIKAVSVFLSFPAQRFTADGGGFGLTPPQPRAGRIASACRQMLWARQHHIDFITCHVGKMPAHGDNDYQQLIDDLRQVARFANENGQRFLFETGPESAHELQQTFNDIGMDNVGVNFDPANLLIYNQDDPADFLSLLADRVGVVHCKDGRRPEQTGHMGKETPLGKGDTRFAELLAQLVGHGFRGPLIIERELPLGPEQQRDVAEAIAWLKQLRQLLLNA</sequence>
<accession>A0AAE4ANQ2</accession>
<dbReference type="GO" id="GO:0016853">
    <property type="term" value="F:isomerase activity"/>
    <property type="evidence" value="ECO:0007669"/>
    <property type="project" value="UniProtKB-KW"/>
</dbReference>
<dbReference type="AlphaFoldDB" id="A0AAE4ANQ2"/>
<evidence type="ECO:0000259" key="1">
    <source>
        <dbReference type="Pfam" id="PF01261"/>
    </source>
</evidence>
<dbReference type="Pfam" id="PF01261">
    <property type="entry name" value="AP_endonuc_2"/>
    <property type="match status" value="1"/>
</dbReference>
<keyword evidence="3" id="KW-1185">Reference proteome</keyword>
<dbReference type="SUPFAM" id="SSF51658">
    <property type="entry name" value="Xylose isomerase-like"/>
    <property type="match status" value="1"/>
</dbReference>
<dbReference type="RefSeq" id="WP_307260473.1">
    <property type="nucleotide sequence ID" value="NZ_JAUSVL010000001.1"/>
</dbReference>
<evidence type="ECO:0000313" key="2">
    <source>
        <dbReference type="EMBL" id="MDQ0289138.1"/>
    </source>
</evidence>
<feature type="domain" description="Xylose isomerase-like TIM barrel" evidence="1">
    <location>
        <begin position="22"/>
        <end position="273"/>
    </location>
</feature>
<keyword evidence="2" id="KW-0413">Isomerase</keyword>
<organism evidence="2 3">
    <name type="scientific">Oligosphaera ethanolica</name>
    <dbReference type="NCBI Taxonomy" id="760260"/>
    <lineage>
        <taxon>Bacteria</taxon>
        <taxon>Pseudomonadati</taxon>
        <taxon>Lentisphaerota</taxon>
        <taxon>Oligosphaeria</taxon>
        <taxon>Oligosphaerales</taxon>
        <taxon>Oligosphaeraceae</taxon>
        <taxon>Oligosphaera</taxon>
    </lineage>
</organism>
<dbReference type="Proteomes" id="UP001238163">
    <property type="component" value="Unassembled WGS sequence"/>
</dbReference>
<proteinExistence type="predicted"/>
<protein>
    <submittedName>
        <fullName evidence="2">Sugar phosphate isomerase/epimerase</fullName>
    </submittedName>
</protein>
<gene>
    <name evidence="2" type="ORF">J3R75_001245</name>
</gene>
<evidence type="ECO:0000313" key="3">
    <source>
        <dbReference type="Proteomes" id="UP001238163"/>
    </source>
</evidence>
<dbReference type="InterPro" id="IPR036237">
    <property type="entry name" value="Xyl_isomerase-like_sf"/>
</dbReference>